<dbReference type="OrthoDB" id="2423964at2759"/>
<dbReference type="GO" id="GO:0005524">
    <property type="term" value="F:ATP binding"/>
    <property type="evidence" value="ECO:0007669"/>
    <property type="project" value="UniProtKB-UniRule"/>
</dbReference>
<dbReference type="Gene3D" id="2.40.30.130">
    <property type="match status" value="1"/>
</dbReference>
<gene>
    <name evidence="12 15" type="primary">ALA1</name>
    <name evidence="15" type="ORF">EHP00_286</name>
</gene>
<comment type="caution">
    <text evidence="15">The sequence shown here is derived from an EMBL/GenBank/DDBJ whole genome shotgun (WGS) entry which is preliminary data.</text>
</comment>
<dbReference type="InterPro" id="IPR002318">
    <property type="entry name" value="Ala-tRNA-lgiase_IIc"/>
</dbReference>
<name>A0A1W0E7E4_9MICR</name>
<evidence type="ECO:0000259" key="14">
    <source>
        <dbReference type="PROSITE" id="PS50860"/>
    </source>
</evidence>
<dbReference type="Gene3D" id="3.30.980.10">
    <property type="entry name" value="Threonyl-trna Synthetase, Chain A, domain 2"/>
    <property type="match status" value="1"/>
</dbReference>
<dbReference type="GO" id="GO:0070143">
    <property type="term" value="P:mitochondrial alanyl-tRNA aminoacylation"/>
    <property type="evidence" value="ECO:0007669"/>
    <property type="project" value="UniProtKB-UniRule"/>
</dbReference>
<dbReference type="GO" id="GO:0004813">
    <property type="term" value="F:alanine-tRNA ligase activity"/>
    <property type="evidence" value="ECO:0007669"/>
    <property type="project" value="UniProtKB-UniRule"/>
</dbReference>
<evidence type="ECO:0000256" key="12">
    <source>
        <dbReference type="HAMAP-Rule" id="MF_03133"/>
    </source>
</evidence>
<dbReference type="CDD" id="cd00673">
    <property type="entry name" value="AlaRS_core"/>
    <property type="match status" value="1"/>
</dbReference>
<dbReference type="SUPFAM" id="SSF101353">
    <property type="entry name" value="Putative anticodon-binding domain of alanyl-tRNA synthetase (AlaRS)"/>
    <property type="match status" value="1"/>
</dbReference>
<evidence type="ECO:0000256" key="1">
    <source>
        <dbReference type="ARBA" id="ARBA00008429"/>
    </source>
</evidence>
<dbReference type="PRINTS" id="PR00980">
    <property type="entry name" value="TRNASYNTHALA"/>
</dbReference>
<dbReference type="InterPro" id="IPR018162">
    <property type="entry name" value="Ala-tRNA-ligase_IIc_anticod-bd"/>
</dbReference>
<dbReference type="SMART" id="SM00863">
    <property type="entry name" value="tRNA_SAD"/>
    <property type="match status" value="1"/>
</dbReference>
<dbReference type="InterPro" id="IPR045864">
    <property type="entry name" value="aa-tRNA-synth_II/BPL/LPL"/>
</dbReference>
<dbReference type="InterPro" id="IPR018164">
    <property type="entry name" value="Ala-tRNA-synth_IIc_N"/>
</dbReference>
<keyword evidence="5 12" id="KW-0547">Nucleotide-binding</keyword>
<evidence type="ECO:0000256" key="9">
    <source>
        <dbReference type="ARBA" id="ARBA00022917"/>
    </source>
</evidence>
<comment type="similarity">
    <text evidence="1">Belongs to the class-II aminoacyl-tRNA synthetase family. Alax-L subfamily.</text>
</comment>
<comment type="subunit">
    <text evidence="12">Monomer.</text>
</comment>
<keyword evidence="9 12" id="KW-0648">Protein biosynthesis</keyword>
<comment type="cofactor">
    <cofactor evidence="12">
        <name>Zn(2+)</name>
        <dbReference type="ChEBI" id="CHEBI:29105"/>
    </cofactor>
    <text evidence="12">Binds 1 zinc ion per subunit.</text>
</comment>
<dbReference type="STRING" id="646526.A0A1W0E7E4"/>
<dbReference type="GO" id="GO:0008270">
    <property type="term" value="F:zinc ion binding"/>
    <property type="evidence" value="ECO:0007669"/>
    <property type="project" value="UniProtKB-UniRule"/>
</dbReference>
<dbReference type="NCBIfam" id="TIGR00344">
    <property type="entry name" value="alaS"/>
    <property type="match status" value="1"/>
</dbReference>
<dbReference type="PANTHER" id="PTHR11777:SF9">
    <property type="entry name" value="ALANINE--TRNA LIGASE, CYTOPLASMIC"/>
    <property type="match status" value="1"/>
</dbReference>
<evidence type="ECO:0000313" key="15">
    <source>
        <dbReference type="EMBL" id="OQS55122.1"/>
    </source>
</evidence>
<evidence type="ECO:0000256" key="8">
    <source>
        <dbReference type="ARBA" id="ARBA00022884"/>
    </source>
</evidence>
<keyword evidence="3 12" id="KW-0436">Ligase</keyword>
<comment type="subcellular location">
    <subcellularLocation>
        <location evidence="12">Mitochondrion</location>
    </subcellularLocation>
    <subcellularLocation>
        <location evidence="12">Cytoplasm</location>
    </subcellularLocation>
</comment>
<evidence type="ECO:0000256" key="5">
    <source>
        <dbReference type="ARBA" id="ARBA00022741"/>
    </source>
</evidence>
<evidence type="ECO:0000256" key="2">
    <source>
        <dbReference type="ARBA" id="ARBA00022555"/>
    </source>
</evidence>
<evidence type="ECO:0000256" key="4">
    <source>
        <dbReference type="ARBA" id="ARBA00022723"/>
    </source>
</evidence>
<feature type="binding site" evidence="12">
    <location>
        <position position="678"/>
    </location>
    <ligand>
        <name>Zn(2+)</name>
        <dbReference type="ChEBI" id="CHEBI:29105"/>
    </ligand>
</feature>
<dbReference type="FunFam" id="3.30.930.10:FF:000011">
    <property type="entry name" value="Alanine--tRNA ligase, cytoplasmic"/>
    <property type="match status" value="1"/>
</dbReference>
<feature type="binding site" evidence="12">
    <location>
        <position position="682"/>
    </location>
    <ligand>
        <name>Zn(2+)</name>
        <dbReference type="ChEBI" id="CHEBI:29105"/>
    </ligand>
</feature>
<dbReference type="Gene3D" id="3.30.930.10">
    <property type="entry name" value="Bira Bifunctional Protein, Domain 2"/>
    <property type="match status" value="1"/>
</dbReference>
<keyword evidence="6 12" id="KW-0862">Zinc</keyword>
<comment type="function">
    <text evidence="12">Catalyzes the attachment of alanine to tRNA(Ala) in a two-step reaction: alanine is first activated by ATP to form Ala-AMP and then transferred to the acceptor end of tRNA(Ala). Also edits incorrectly charged tRNA(Ala) via its editing domain.</text>
</comment>
<comment type="domain">
    <text evidence="12">Consists of three domains; the N-terminal catalytic domain, the editing domain and the C-terminal C-Ala domain. The editing domain removes incorrectly charged amino acids, while the C-Ala domain, along with tRNA(Ala), serves as a bridge to cooperatively bring together the editing and aminoacylation centers thus stimulating deacylation of misacylated tRNAs.</text>
</comment>
<protein>
    <recommendedName>
        <fullName evidence="12">Alanine--tRNA ligase</fullName>
        <ecNumber evidence="12">6.1.1.7</ecNumber>
    </recommendedName>
    <alternativeName>
        <fullName evidence="12">Alanyl-tRNA synthetase</fullName>
        <shortName evidence="12">AlaRS</shortName>
    </alternativeName>
</protein>
<evidence type="ECO:0000256" key="3">
    <source>
        <dbReference type="ARBA" id="ARBA00022598"/>
    </source>
</evidence>
<evidence type="ECO:0000256" key="13">
    <source>
        <dbReference type="SAM" id="Coils"/>
    </source>
</evidence>
<dbReference type="InterPro" id="IPR023033">
    <property type="entry name" value="Ala_tRNA_ligase_euk/bac"/>
</dbReference>
<feature type="coiled-coil region" evidence="13">
    <location>
        <begin position="754"/>
        <end position="792"/>
    </location>
</feature>
<dbReference type="VEuPathDB" id="MicrosporidiaDB:EHP00_286"/>
<sequence length="886" mass="102165">MKGNFDEKENLWTTSSLKQAFNSFFEERGHKTLPSSSVIPYNDPTLLFVNSGMVQFKNIFLGEKAEYMRVNTIQHCIRAGGKHNDLDDVGKDNYHHTFFEMMGNWSFGDYFKEKAIEYAHDFLVNVCKLEKDRMYVTVYDKLDTDSRKIWQKYLPNERIIESGEKDNFWEMGEYGPCGPCTEIHYDRIGGRDASHLVNMDDPNVLEIWNIVFMEFNRTTKGLEPLEVKKIDTGIGLERLLSILNGVKSNYLIDSFQQVIKTAEKRSGKFYYDEHEGSSETIAFRVIADHSRTIAICTHYGVVFSNAGIGYVLRRILRRFMRFADEILNLNKEDMLELIKTACDTMSVDCVDLSLIESEIDSFNKTLRKGLSKLKGIIESKKEISAEDMFLLYDTFGFPKDLTEVIAAENGLTVDSNQFEVLLEEQKERSRGTKDGFVFATLSFEKTEDSYKYDENVIENFSENIKPLALILNGEQVDKISENDGVFSFVFNKTCFYGECGGQVGDSGVIKMCLKNGNKVEVEVVDTKIQGGYVMHICKLLNVNQLSFLDLQDCKVTMHVNKIRRDMIRNNHSTCHIIGALIREVVDKECSQQGSKVDEFELTYDFNYKGKLTDEMIEEIEKRANEFVKKNFPVKIEYLTKEEVNKRDIIMMKNVKYPEPMRTIIMDCENEETPFKELCGGNHVHKTGIIGKIRIIAERGISAGIRRISVVTGKFADECDKNAKEAHEDIKNNKVVLFNKLFSVLEKRKIEFLNKEIIKKRNKGLQNKIKEEKEKADAEIKKIVAKMSELDVKKQDFYVKKVSFIDGDYKIQLKSVLTILNEYILHNLDVLVYMELEEDVLLGVFCKNENNYDFILGLDAEKLRKNKNFITGVVSKEIKDRILLKLN</sequence>
<keyword evidence="4 12" id="KW-0479">Metal-binding</keyword>
<keyword evidence="2 12" id="KW-0820">tRNA-binding</keyword>
<dbReference type="EC" id="6.1.1.7" evidence="12"/>
<keyword evidence="12" id="KW-0963">Cytoplasm</keyword>
<dbReference type="PANTHER" id="PTHR11777">
    <property type="entry name" value="ALANYL-TRNA SYNTHETASE"/>
    <property type="match status" value="1"/>
</dbReference>
<proteinExistence type="inferred from homology"/>
<dbReference type="Pfam" id="PF07973">
    <property type="entry name" value="tRNA_SAD"/>
    <property type="match status" value="1"/>
</dbReference>
<dbReference type="SUPFAM" id="SSF55681">
    <property type="entry name" value="Class II aaRS and biotin synthetases"/>
    <property type="match status" value="1"/>
</dbReference>
<keyword evidence="8 12" id="KW-0694">RNA-binding</keyword>
<dbReference type="InterPro" id="IPR009000">
    <property type="entry name" value="Transl_B-barrel_sf"/>
</dbReference>
<evidence type="ECO:0000256" key="7">
    <source>
        <dbReference type="ARBA" id="ARBA00022840"/>
    </source>
</evidence>
<feature type="binding site" evidence="12">
    <location>
        <position position="575"/>
    </location>
    <ligand>
        <name>Zn(2+)</name>
        <dbReference type="ChEBI" id="CHEBI:29105"/>
    </ligand>
</feature>
<organism evidence="15 16">
    <name type="scientific">Ecytonucleospora hepatopenaei</name>
    <dbReference type="NCBI Taxonomy" id="646526"/>
    <lineage>
        <taxon>Eukaryota</taxon>
        <taxon>Fungi</taxon>
        <taxon>Fungi incertae sedis</taxon>
        <taxon>Microsporidia</taxon>
        <taxon>Enterocytozoonidae</taxon>
        <taxon>Ecytonucleospora</taxon>
    </lineage>
</organism>
<dbReference type="HAMAP" id="MF_00036_B">
    <property type="entry name" value="Ala_tRNA_synth_B"/>
    <property type="match status" value="1"/>
</dbReference>
<dbReference type="InterPro" id="IPR018165">
    <property type="entry name" value="Ala-tRNA-synth_IIc_core"/>
</dbReference>
<dbReference type="SUPFAM" id="SSF55186">
    <property type="entry name" value="ThrRS/AlaRS common domain"/>
    <property type="match status" value="1"/>
</dbReference>
<dbReference type="GO" id="GO:0005739">
    <property type="term" value="C:mitochondrion"/>
    <property type="evidence" value="ECO:0007669"/>
    <property type="project" value="UniProtKB-SubCell"/>
</dbReference>
<dbReference type="EMBL" id="MNPJ01000014">
    <property type="protein sequence ID" value="OQS55122.1"/>
    <property type="molecule type" value="Genomic_DNA"/>
</dbReference>
<keyword evidence="16" id="KW-1185">Reference proteome</keyword>
<feature type="binding site" evidence="12">
    <location>
        <position position="571"/>
    </location>
    <ligand>
        <name>Zn(2+)</name>
        <dbReference type="ChEBI" id="CHEBI:29105"/>
    </ligand>
</feature>
<keyword evidence="13" id="KW-0175">Coiled coil</keyword>
<keyword evidence="7 12" id="KW-0067">ATP-binding</keyword>
<dbReference type="PROSITE" id="PS50860">
    <property type="entry name" value="AA_TRNA_LIGASE_II_ALA"/>
    <property type="match status" value="1"/>
</dbReference>
<dbReference type="InterPro" id="IPR018163">
    <property type="entry name" value="Thr/Ala-tRNA-synth_IIc_edit"/>
</dbReference>
<evidence type="ECO:0000256" key="10">
    <source>
        <dbReference type="ARBA" id="ARBA00023146"/>
    </source>
</evidence>
<comment type="catalytic activity">
    <reaction evidence="11 12">
        <text>tRNA(Ala) + L-alanine + ATP = L-alanyl-tRNA(Ala) + AMP + diphosphate</text>
        <dbReference type="Rhea" id="RHEA:12540"/>
        <dbReference type="Rhea" id="RHEA-COMP:9657"/>
        <dbReference type="Rhea" id="RHEA-COMP:9923"/>
        <dbReference type="ChEBI" id="CHEBI:30616"/>
        <dbReference type="ChEBI" id="CHEBI:33019"/>
        <dbReference type="ChEBI" id="CHEBI:57972"/>
        <dbReference type="ChEBI" id="CHEBI:78442"/>
        <dbReference type="ChEBI" id="CHEBI:78497"/>
        <dbReference type="ChEBI" id="CHEBI:456215"/>
        <dbReference type="EC" id="6.1.1.7"/>
    </reaction>
</comment>
<keyword evidence="12" id="KW-0496">Mitochondrion</keyword>
<dbReference type="SUPFAM" id="SSF50447">
    <property type="entry name" value="Translation proteins"/>
    <property type="match status" value="1"/>
</dbReference>
<evidence type="ECO:0000256" key="11">
    <source>
        <dbReference type="ARBA" id="ARBA00048300"/>
    </source>
</evidence>
<dbReference type="FunFam" id="3.30.980.10:FF:000004">
    <property type="entry name" value="Alanine--tRNA ligase, cytoplasmic"/>
    <property type="match status" value="1"/>
</dbReference>
<dbReference type="InterPro" id="IPR012947">
    <property type="entry name" value="tRNA_SAD"/>
</dbReference>
<dbReference type="Proteomes" id="UP000192758">
    <property type="component" value="Unassembled WGS sequence"/>
</dbReference>
<dbReference type="GO" id="GO:0000049">
    <property type="term" value="F:tRNA binding"/>
    <property type="evidence" value="ECO:0007669"/>
    <property type="project" value="UniProtKB-KW"/>
</dbReference>
<evidence type="ECO:0000313" key="16">
    <source>
        <dbReference type="Proteomes" id="UP000192758"/>
    </source>
</evidence>
<dbReference type="GO" id="GO:0002161">
    <property type="term" value="F:aminoacyl-tRNA deacylase activity"/>
    <property type="evidence" value="ECO:0007669"/>
    <property type="project" value="TreeGrafter"/>
</dbReference>
<dbReference type="InterPro" id="IPR050058">
    <property type="entry name" value="Ala-tRNA_ligase"/>
</dbReference>
<dbReference type="AlphaFoldDB" id="A0A1W0E7E4"/>
<dbReference type="Pfam" id="PF01411">
    <property type="entry name" value="tRNA-synt_2c"/>
    <property type="match status" value="1"/>
</dbReference>
<reference evidence="15 16" key="1">
    <citation type="journal article" date="2017" name="Environ. Microbiol.">
        <title>Decay of the glycolytic pathway and adaptation to intranuclear parasitism within Enterocytozoonidae microsporidia.</title>
        <authorList>
            <person name="Wiredu Boakye D."/>
            <person name="Jaroenlak P."/>
            <person name="Prachumwat A."/>
            <person name="Williams T.A."/>
            <person name="Bateman K.S."/>
            <person name="Itsathitphaisarn O."/>
            <person name="Sritunyalucksana K."/>
            <person name="Paszkiewicz K.H."/>
            <person name="Moore K.A."/>
            <person name="Stentiford G.D."/>
            <person name="Williams B.A."/>
        </authorList>
    </citation>
    <scope>NUCLEOTIDE SEQUENCE [LARGE SCALE GENOMIC DNA]</scope>
    <source>
        <strain evidence="15 16">TH1</strain>
    </source>
</reference>
<accession>A0A1W0E7E4</accession>
<feature type="domain" description="Alanyl-transfer RNA synthetases family profile" evidence="14">
    <location>
        <begin position="12"/>
        <end position="721"/>
    </location>
</feature>
<evidence type="ECO:0000256" key="6">
    <source>
        <dbReference type="ARBA" id="ARBA00022833"/>
    </source>
</evidence>
<keyword evidence="10 12" id="KW-0030">Aminoacyl-tRNA synthetase</keyword>